<evidence type="ECO:0000313" key="1">
    <source>
        <dbReference type="EMBL" id="MBP2291691.1"/>
    </source>
</evidence>
<dbReference type="Proteomes" id="UP000781958">
    <property type="component" value="Unassembled WGS sequence"/>
</dbReference>
<dbReference type="EMBL" id="JAGINP010000004">
    <property type="protein sequence ID" value="MBP2291691.1"/>
    <property type="molecule type" value="Genomic_DNA"/>
</dbReference>
<sequence>MTSTRSPAPPAPNDPAIRAIAALRKHSRDCRSIETRQYLVAVERRMVQLIDLGFHTQAEHDGPSCLAAE</sequence>
<dbReference type="RefSeq" id="WP_209765253.1">
    <property type="nucleotide sequence ID" value="NZ_JAGINP010000004.1"/>
</dbReference>
<accession>A0ABS4SGJ8</accession>
<proteinExistence type="predicted"/>
<protein>
    <submittedName>
        <fullName evidence="1">Uncharacterized protein</fullName>
    </submittedName>
</protein>
<reference evidence="1 2" key="1">
    <citation type="submission" date="2021-03" db="EMBL/GenBank/DDBJ databases">
        <title>Genomic Encyclopedia of Type Strains, Phase III (KMG-III): the genomes of soil and plant-associated and newly described type strains.</title>
        <authorList>
            <person name="Whitman W."/>
        </authorList>
    </citation>
    <scope>NUCLEOTIDE SEQUENCE [LARGE SCALE GENOMIC DNA]</scope>
    <source>
        <strain evidence="1 2">IMMIB AFH-6</strain>
    </source>
</reference>
<comment type="caution">
    <text evidence="1">The sequence shown here is derived from an EMBL/GenBank/DDBJ whole genome shotgun (WGS) entry which is preliminary data.</text>
</comment>
<keyword evidence="2" id="KW-1185">Reference proteome</keyword>
<organism evidence="1 2">
    <name type="scientific">Azospirillum rugosum</name>
    <dbReference type="NCBI Taxonomy" id="416170"/>
    <lineage>
        <taxon>Bacteria</taxon>
        <taxon>Pseudomonadati</taxon>
        <taxon>Pseudomonadota</taxon>
        <taxon>Alphaproteobacteria</taxon>
        <taxon>Rhodospirillales</taxon>
        <taxon>Azospirillaceae</taxon>
        <taxon>Azospirillum</taxon>
    </lineage>
</organism>
<name>A0ABS4SGJ8_9PROT</name>
<gene>
    <name evidence="1" type="ORF">J2851_001440</name>
</gene>
<evidence type="ECO:0000313" key="2">
    <source>
        <dbReference type="Proteomes" id="UP000781958"/>
    </source>
</evidence>